<feature type="compositionally biased region" description="Basic and acidic residues" evidence="5">
    <location>
        <begin position="337"/>
        <end position="349"/>
    </location>
</feature>
<keyword evidence="1 4" id="KW-0489">Methyltransferase</keyword>
<evidence type="ECO:0000256" key="5">
    <source>
        <dbReference type="SAM" id="MobiDB-lite"/>
    </source>
</evidence>
<sequence>MPPTDTGETAPMAVDQDTAVEPSSSSSAAENEGTAAGTISPSQQEPQQAKTDDRYLVLVEFVYRHLNFQMAELRSILETHGIDLGSDDECCRILPLPVPPIATSSASAEIRQENRAFVILSFPIATAPRWSGLLQPPEVQRRNSRFEPRIDGRLLASTLSSLSIADILYKCTLVKSVIELWGYSSTNLKDCAQNTFDWLHRKSNNNSNNDTGNADHNDSLPSSFQKDHVWPSICDDDEKPWKFTIHTLGMKVRHQEQDEMRQTFRKTLDCIRGPVRMKDPNTQEFLLIREIELDGKGSPLWRTQQPKQQPLVPATTTTTTTTTTASSGSDDSGSNDNDNKNNNDSDKNNNETTNTNGKDVANAAAAAATTPATSTKAQRSYCDDAIAYYFGRVLGGRTRSSDGSRGIDHYLLKSRPYLGPTSMDAELSFVMTSLGKVTTRSMVYDPFVGTGSILLSCAMRGAYCVGSDIDIRVLRGKGGDQTIWKNFDHYGLPRPEIVRTDNALYHRHYRHHHHPSSKASPMGGTVATPLYDAILCDPPYGIRAGARKTGSKLDQPRQILEENRHTHIPQTKPYVVSDVMSDLLDVAARTLVLGGRLVYVIPSFRDFDDDRDLPRHDCLELIHVCYQPFSNELGRRIVAMKKITDYDESKRPDYLVSIWKYGAESADKCANLRDKIMEAARQKPGYEEKAAIRKEKRKANKEAKKKEKRAKRLLLAEQGEKQTQEQKHTQQNGEEQPTVTATAAAAVI</sequence>
<reference evidence="7" key="1">
    <citation type="submission" date="2021-01" db="EMBL/GenBank/DDBJ databases">
        <authorList>
            <person name="Corre E."/>
            <person name="Pelletier E."/>
            <person name="Niang G."/>
            <person name="Scheremetjew M."/>
            <person name="Finn R."/>
            <person name="Kale V."/>
            <person name="Holt S."/>
            <person name="Cochrane G."/>
            <person name="Meng A."/>
            <person name="Brown T."/>
            <person name="Cohen L."/>
        </authorList>
    </citation>
    <scope>NUCLEOTIDE SEQUENCE</scope>
    <source>
        <strain evidence="7">10249 10 AB</strain>
    </source>
</reference>
<feature type="compositionally biased region" description="Polar residues" evidence="5">
    <location>
        <begin position="39"/>
        <end position="49"/>
    </location>
</feature>
<dbReference type="GO" id="GO:0008033">
    <property type="term" value="P:tRNA processing"/>
    <property type="evidence" value="ECO:0007669"/>
    <property type="project" value="UniProtKB-UniRule"/>
</dbReference>
<feature type="compositionally biased region" description="Low complexity" evidence="5">
    <location>
        <begin position="315"/>
        <end position="336"/>
    </location>
</feature>
<gene>
    <name evidence="7" type="ORF">PAUS00366_LOCUS18079</name>
    <name evidence="8" type="ORF">PAUS00366_LOCUS18080</name>
</gene>
<dbReference type="EMBL" id="HBIX01026559">
    <property type="protein sequence ID" value="CAE0725322.1"/>
    <property type="molecule type" value="Transcribed_RNA"/>
</dbReference>
<keyword evidence="4" id="KW-0949">S-adenosyl-L-methionine</keyword>
<dbReference type="InterPro" id="IPR016691">
    <property type="entry name" value="TRMT11"/>
</dbReference>
<keyword evidence="4" id="KW-0819">tRNA processing</keyword>
<feature type="region of interest" description="Disordered" evidence="5">
    <location>
        <begin position="693"/>
        <end position="748"/>
    </location>
</feature>
<evidence type="ECO:0000313" key="8">
    <source>
        <dbReference type="EMBL" id="CAE0725323.1"/>
    </source>
</evidence>
<dbReference type="GO" id="GO:0032259">
    <property type="term" value="P:methylation"/>
    <property type="evidence" value="ECO:0007669"/>
    <property type="project" value="UniProtKB-UniRule"/>
</dbReference>
<dbReference type="GO" id="GO:0160102">
    <property type="term" value="F:tRNA (guanine(10)-N2)-methyltransferase activity"/>
    <property type="evidence" value="ECO:0007669"/>
    <property type="project" value="UniProtKB-EC"/>
</dbReference>
<proteinExistence type="inferred from homology"/>
<name>A0A6V0BUF4_9STRA</name>
<dbReference type="InterPro" id="IPR029063">
    <property type="entry name" value="SAM-dependent_MTases_sf"/>
</dbReference>
<dbReference type="Pfam" id="PF01170">
    <property type="entry name" value="UPF0020"/>
    <property type="match status" value="1"/>
</dbReference>
<feature type="compositionally biased region" description="Basic and acidic residues" evidence="5">
    <location>
        <begin position="718"/>
        <end position="728"/>
    </location>
</feature>
<feature type="region of interest" description="Disordered" evidence="5">
    <location>
        <begin position="298"/>
        <end position="357"/>
    </location>
</feature>
<protein>
    <recommendedName>
        <fullName evidence="3">tRNA (guanine(10)-N(2))-methyltransferase</fullName>
        <ecNumber evidence="3">2.1.1.214</ecNumber>
    </recommendedName>
</protein>
<evidence type="ECO:0000256" key="3">
    <source>
        <dbReference type="ARBA" id="ARBA00066937"/>
    </source>
</evidence>
<dbReference type="PANTHER" id="PTHR13370">
    <property type="entry name" value="RNA METHYLASE-RELATED"/>
    <property type="match status" value="1"/>
</dbReference>
<dbReference type="EC" id="2.1.1.214" evidence="3"/>
<feature type="compositionally biased region" description="Low complexity" evidence="5">
    <location>
        <begin position="19"/>
        <end position="38"/>
    </location>
</feature>
<keyword evidence="4" id="KW-0820">tRNA-binding</keyword>
<keyword evidence="2 4" id="KW-0808">Transferase</keyword>
<dbReference type="GO" id="GO:0000049">
    <property type="term" value="F:tRNA binding"/>
    <property type="evidence" value="ECO:0007669"/>
    <property type="project" value="UniProtKB-UniRule"/>
</dbReference>
<organism evidence="7">
    <name type="scientific">Pseudo-nitzschia australis</name>
    <dbReference type="NCBI Taxonomy" id="44445"/>
    <lineage>
        <taxon>Eukaryota</taxon>
        <taxon>Sar</taxon>
        <taxon>Stramenopiles</taxon>
        <taxon>Ochrophyta</taxon>
        <taxon>Bacillariophyta</taxon>
        <taxon>Bacillariophyceae</taxon>
        <taxon>Bacillariophycidae</taxon>
        <taxon>Bacillariales</taxon>
        <taxon>Bacillariaceae</taxon>
        <taxon>Pseudo-nitzschia</taxon>
    </lineage>
</organism>
<accession>A0A6V0BUF4</accession>
<dbReference type="PRINTS" id="PR00507">
    <property type="entry name" value="N12N6MTFRASE"/>
</dbReference>
<dbReference type="EMBL" id="HBIX01026560">
    <property type="protein sequence ID" value="CAE0725323.1"/>
    <property type="molecule type" value="Transcribed_RNA"/>
</dbReference>
<dbReference type="InterPro" id="IPR002052">
    <property type="entry name" value="DNA_methylase_N6_adenine_CS"/>
</dbReference>
<dbReference type="PROSITE" id="PS00092">
    <property type="entry name" value="N6_MTASE"/>
    <property type="match status" value="1"/>
</dbReference>
<dbReference type="AlphaFoldDB" id="A0A6V0BUF4"/>
<evidence type="ECO:0000256" key="1">
    <source>
        <dbReference type="ARBA" id="ARBA00022603"/>
    </source>
</evidence>
<keyword evidence="4" id="KW-0694">RNA-binding</keyword>
<dbReference type="InterPro" id="IPR000241">
    <property type="entry name" value="RlmKL-like_Mtase"/>
</dbReference>
<dbReference type="GO" id="GO:0043527">
    <property type="term" value="C:tRNA methyltransferase complex"/>
    <property type="evidence" value="ECO:0007669"/>
    <property type="project" value="UniProtKB-ARBA"/>
</dbReference>
<feature type="region of interest" description="Disordered" evidence="5">
    <location>
        <begin position="1"/>
        <end position="51"/>
    </location>
</feature>
<comment type="similarity">
    <text evidence="4">Belongs to the class I-like SAM-binding methyltransferase superfamily. TRM11 methyltransferase family.</text>
</comment>
<dbReference type="PROSITE" id="PS51627">
    <property type="entry name" value="SAM_MT_TRM11"/>
    <property type="match status" value="1"/>
</dbReference>
<dbReference type="Gene3D" id="3.40.50.150">
    <property type="entry name" value="Vaccinia Virus protein VP39"/>
    <property type="match status" value="1"/>
</dbReference>
<dbReference type="GO" id="GO:0005737">
    <property type="term" value="C:cytoplasm"/>
    <property type="evidence" value="ECO:0007669"/>
    <property type="project" value="UniProtKB-SubCell"/>
</dbReference>
<evidence type="ECO:0000256" key="2">
    <source>
        <dbReference type="ARBA" id="ARBA00022679"/>
    </source>
</evidence>
<feature type="compositionally biased region" description="Low complexity" evidence="5">
    <location>
        <begin position="738"/>
        <end position="748"/>
    </location>
</feature>
<evidence type="ECO:0000313" key="7">
    <source>
        <dbReference type="EMBL" id="CAE0725322.1"/>
    </source>
</evidence>
<evidence type="ECO:0000259" key="6">
    <source>
        <dbReference type="Pfam" id="PF01170"/>
    </source>
</evidence>
<dbReference type="SUPFAM" id="SSF53335">
    <property type="entry name" value="S-adenosyl-L-methionine-dependent methyltransferases"/>
    <property type="match status" value="1"/>
</dbReference>
<feature type="domain" description="Ribosomal RNA large subunit methyltransferase K/L-like methyltransferase" evidence="6">
    <location>
        <begin position="414"/>
        <end position="465"/>
    </location>
</feature>
<evidence type="ECO:0000256" key="4">
    <source>
        <dbReference type="PROSITE-ProRule" id="PRU00959"/>
    </source>
</evidence>
<dbReference type="PANTHER" id="PTHR13370:SF3">
    <property type="entry name" value="TRNA (GUANINE(10)-N2)-METHYLTRANSFERASE HOMOLOG"/>
    <property type="match status" value="1"/>
</dbReference>